<comment type="caution">
    <text evidence="12">The sequence shown here is derived from an EMBL/GenBank/DDBJ whole genome shotgun (WGS) entry which is preliminary data.</text>
</comment>
<evidence type="ECO:0000256" key="3">
    <source>
        <dbReference type="ARBA" id="ARBA00022553"/>
    </source>
</evidence>
<dbReference type="InterPro" id="IPR003594">
    <property type="entry name" value="HATPase_dom"/>
</dbReference>
<dbReference type="InterPro" id="IPR003661">
    <property type="entry name" value="HisK_dim/P_dom"/>
</dbReference>
<feature type="transmembrane region" description="Helical" evidence="9">
    <location>
        <begin position="287"/>
        <end position="307"/>
    </location>
</feature>
<evidence type="ECO:0000256" key="1">
    <source>
        <dbReference type="ARBA" id="ARBA00000085"/>
    </source>
</evidence>
<gene>
    <name evidence="12" type="ORF">A2438_05875</name>
</gene>
<sequence>MWLMLSPTGIVLLAAATINSGLSVFIFLRGKEKKENIFFSALLLLLALLSLVIFLASSARDELTLLYWVRFAYAATSLLPAVFLCFSLVFTEDAKKGLSEPVSWLIFSPAFLFLFLSFTPLIEKKAGFPFYLPPEYGPAMPFFSLYVMLYALIGFLVLAKKYLGSRGRERLQVWYVLFGVAATSVLMLLANIVLPQFFKTAEWAALGPASTLILAGSVSYAMIRHRLLNSEDFLWRAIVFLFFLSGAIGTFLILAEGSTNVLLTFYIVLSLVFMGIFAVLQGYKNGINFSFSLIAFAMAVWIFGVSVVWTSKDPVLVDFWGKAAFTGASFIPALMLYFSRVFPKELRAVLWAEKAAIFLPLLIFPILIWNNQVISEVIITPAGFVSRYGMAYLWFVLYILLFLVWAFFNLLKSYRTLSGLYLDQLKYLFVGFFLTAIVAVATNLILPFMGISEYSFVGPNAAIIMVAFTGYAIIRHRLLAIEVVIQKSFVYTVTSILIIALYVLGVYLSEQFLQGFFGYTSVLATAFLVFVIAAIFQPLLKITQNLADRIFVRKRLDYQRALRNVSQDILSRIKLEDVAQLIVSTFIDVVEISEISFLVFNRKSGSFESVNLHGKAGLGKYKKIELSAGNNLANFFLSSPGPLAIEALQEEVVRRGAEGNKAGAEELTRILSEIYPFEFKLWIPVIGKNGLAAIIALGEKSSHEGFSAEDLRLFSTLANQTALSLENVRLYQEVMEMRNYNQEVLDSLPSGVLTTDYEGKIVTCNPAMEKIIGKKYEELEGKKYSDIFSDKSPLYGAVASTLKDKCLYNFEAGILNPRKGIVPLLINTTLLGTPRDKTGMLLSARDMTEVRDLENKARQADKLKALGIMSAGMAHEIKNPLSSLRIMAQILPLKFDDPVFRKKMLEIIPTEVGRIDRIVENLLRFARTTEMKLSKVNIGEYLEGILKDYLKQAEENKVKIVKNYSRLPEIMLDPEQFTQVFTNLILNAIQAMPEGGTLTLTTKIGRQLENFIQGIVIEISDTGHGISEENLAHLFDPFFTTKHGGTGLGLTIVHSLVEAHQGEIKVLSKIGEGTTFRIYLPVQQ</sequence>
<dbReference type="PROSITE" id="PS50109">
    <property type="entry name" value="HIS_KIN"/>
    <property type="match status" value="1"/>
</dbReference>
<dbReference type="Gene3D" id="3.30.450.40">
    <property type="match status" value="1"/>
</dbReference>
<feature type="transmembrane region" description="Helical" evidence="9">
    <location>
        <begin position="142"/>
        <end position="159"/>
    </location>
</feature>
<dbReference type="Gene3D" id="3.30.565.10">
    <property type="entry name" value="Histidine kinase-like ATPase, C-terminal domain"/>
    <property type="match status" value="1"/>
</dbReference>
<dbReference type="InterPro" id="IPR029016">
    <property type="entry name" value="GAF-like_dom_sf"/>
</dbReference>
<feature type="transmembrane region" description="Helical" evidence="9">
    <location>
        <begin position="37"/>
        <end position="59"/>
    </location>
</feature>
<dbReference type="EMBL" id="MEUJ01000005">
    <property type="protein sequence ID" value="OGC40019.1"/>
    <property type="molecule type" value="Genomic_DNA"/>
</dbReference>
<feature type="transmembrane region" description="Helical" evidence="9">
    <location>
        <begin position="389"/>
        <end position="408"/>
    </location>
</feature>
<dbReference type="SUPFAM" id="SSF55781">
    <property type="entry name" value="GAF domain-like"/>
    <property type="match status" value="1"/>
</dbReference>
<feature type="domain" description="Histidine kinase" evidence="10">
    <location>
        <begin position="872"/>
        <end position="1084"/>
    </location>
</feature>
<dbReference type="PROSITE" id="PS50112">
    <property type="entry name" value="PAS"/>
    <property type="match status" value="1"/>
</dbReference>
<dbReference type="CDD" id="cd00082">
    <property type="entry name" value="HisKA"/>
    <property type="match status" value="1"/>
</dbReference>
<dbReference type="Pfam" id="PF16927">
    <property type="entry name" value="HisKA_7TM"/>
    <property type="match status" value="2"/>
</dbReference>
<name>A0A1F4U563_UNCSA</name>
<dbReference type="Gene3D" id="1.10.287.130">
    <property type="match status" value="1"/>
</dbReference>
<dbReference type="Gene3D" id="3.30.450.20">
    <property type="entry name" value="PAS domain"/>
    <property type="match status" value="1"/>
</dbReference>
<dbReference type="SMART" id="SM00388">
    <property type="entry name" value="HisKA"/>
    <property type="match status" value="1"/>
</dbReference>
<dbReference type="NCBIfam" id="TIGR00229">
    <property type="entry name" value="sensory_box"/>
    <property type="match status" value="1"/>
</dbReference>
<dbReference type="SMART" id="SM00387">
    <property type="entry name" value="HATPase_c"/>
    <property type="match status" value="1"/>
</dbReference>
<dbReference type="InterPro" id="IPR036890">
    <property type="entry name" value="HATPase_C_sf"/>
</dbReference>
<organism evidence="12 13">
    <name type="scientific">candidate division WOR-1 bacterium RIFOXYC2_FULL_46_14</name>
    <dbReference type="NCBI Taxonomy" id="1802587"/>
    <lineage>
        <taxon>Bacteria</taxon>
        <taxon>Bacillati</taxon>
        <taxon>Saganbacteria</taxon>
    </lineage>
</organism>
<feature type="domain" description="PAS" evidence="11">
    <location>
        <begin position="737"/>
        <end position="782"/>
    </location>
</feature>
<feature type="transmembrane region" description="Helical" evidence="9">
    <location>
        <begin position="200"/>
        <end position="221"/>
    </location>
</feature>
<feature type="transmembrane region" description="Helical" evidence="9">
    <location>
        <begin position="71"/>
        <end position="90"/>
    </location>
</feature>
<dbReference type="PANTHER" id="PTHR43065">
    <property type="entry name" value="SENSOR HISTIDINE KINASE"/>
    <property type="match status" value="1"/>
</dbReference>
<dbReference type="CDD" id="cd00130">
    <property type="entry name" value="PAS"/>
    <property type="match status" value="1"/>
</dbReference>
<dbReference type="InterPro" id="IPR005467">
    <property type="entry name" value="His_kinase_dom"/>
</dbReference>
<dbReference type="PANTHER" id="PTHR43065:SF10">
    <property type="entry name" value="PEROXIDE STRESS-ACTIVATED HISTIDINE KINASE MAK3"/>
    <property type="match status" value="1"/>
</dbReference>
<feature type="transmembrane region" description="Helical" evidence="9">
    <location>
        <begin position="515"/>
        <end position="536"/>
    </location>
</feature>
<evidence type="ECO:0000256" key="2">
    <source>
        <dbReference type="ARBA" id="ARBA00012438"/>
    </source>
</evidence>
<feature type="transmembrane region" description="Helical" evidence="9">
    <location>
        <begin position="102"/>
        <end position="122"/>
    </location>
</feature>
<evidence type="ECO:0000256" key="7">
    <source>
        <dbReference type="ARBA" id="ARBA00022840"/>
    </source>
</evidence>
<evidence type="ECO:0000313" key="13">
    <source>
        <dbReference type="Proteomes" id="UP000179242"/>
    </source>
</evidence>
<dbReference type="PRINTS" id="PR00344">
    <property type="entry name" value="BCTRLSENSOR"/>
</dbReference>
<dbReference type="GO" id="GO:0006355">
    <property type="term" value="P:regulation of DNA-templated transcription"/>
    <property type="evidence" value="ECO:0007669"/>
    <property type="project" value="InterPro"/>
</dbReference>
<dbReference type="AlphaFoldDB" id="A0A1F4U563"/>
<dbReference type="Pfam" id="PF00989">
    <property type="entry name" value="PAS"/>
    <property type="match status" value="1"/>
</dbReference>
<accession>A0A1F4U563</accession>
<dbReference type="Pfam" id="PF02518">
    <property type="entry name" value="HATPase_c"/>
    <property type="match status" value="1"/>
</dbReference>
<evidence type="ECO:0000256" key="5">
    <source>
        <dbReference type="ARBA" id="ARBA00022741"/>
    </source>
</evidence>
<dbReference type="InterPro" id="IPR013767">
    <property type="entry name" value="PAS_fold"/>
</dbReference>
<keyword evidence="7" id="KW-0067">ATP-binding</keyword>
<dbReference type="Pfam" id="PF00512">
    <property type="entry name" value="HisKA"/>
    <property type="match status" value="1"/>
</dbReference>
<evidence type="ECO:0000313" key="12">
    <source>
        <dbReference type="EMBL" id="OGC40019.1"/>
    </source>
</evidence>
<keyword evidence="5" id="KW-0547">Nucleotide-binding</keyword>
<dbReference type="SUPFAM" id="SSF55874">
    <property type="entry name" value="ATPase domain of HSP90 chaperone/DNA topoisomerase II/histidine kinase"/>
    <property type="match status" value="1"/>
</dbReference>
<dbReference type="SUPFAM" id="SSF55785">
    <property type="entry name" value="PYP-like sensor domain (PAS domain)"/>
    <property type="match status" value="1"/>
</dbReference>
<feature type="transmembrane region" description="Helical" evidence="9">
    <location>
        <begin position="171"/>
        <end position="194"/>
    </location>
</feature>
<dbReference type="InterPro" id="IPR004358">
    <property type="entry name" value="Sig_transdc_His_kin-like_C"/>
</dbReference>
<dbReference type="GO" id="GO:0000155">
    <property type="term" value="F:phosphorelay sensor kinase activity"/>
    <property type="evidence" value="ECO:0007669"/>
    <property type="project" value="InterPro"/>
</dbReference>
<dbReference type="SUPFAM" id="SSF47384">
    <property type="entry name" value="Homodimeric domain of signal transducing histidine kinase"/>
    <property type="match status" value="1"/>
</dbReference>
<dbReference type="GO" id="GO:0005524">
    <property type="term" value="F:ATP binding"/>
    <property type="evidence" value="ECO:0007669"/>
    <property type="project" value="UniProtKB-KW"/>
</dbReference>
<dbReference type="SMART" id="SM00065">
    <property type="entry name" value="GAF"/>
    <property type="match status" value="1"/>
</dbReference>
<proteinExistence type="predicted"/>
<keyword evidence="6" id="KW-0418">Kinase</keyword>
<feature type="transmembrane region" description="Helical" evidence="9">
    <location>
        <begin position="6"/>
        <end position="28"/>
    </location>
</feature>
<dbReference type="SMART" id="SM00091">
    <property type="entry name" value="PAS"/>
    <property type="match status" value="1"/>
</dbReference>
<keyword evidence="3" id="KW-0597">Phosphoprotein</keyword>
<feature type="transmembrane region" description="Helical" evidence="9">
    <location>
        <begin position="319"/>
        <end position="338"/>
    </location>
</feature>
<keyword evidence="9" id="KW-0472">Membrane</keyword>
<dbReference type="InterPro" id="IPR031621">
    <property type="entry name" value="HisKA_7TM"/>
</dbReference>
<keyword evidence="4" id="KW-0808">Transferase</keyword>
<dbReference type="CDD" id="cd00075">
    <property type="entry name" value="HATPase"/>
    <property type="match status" value="1"/>
</dbReference>
<evidence type="ECO:0000256" key="9">
    <source>
        <dbReference type="SAM" id="Phobius"/>
    </source>
</evidence>
<dbReference type="InterPro" id="IPR036097">
    <property type="entry name" value="HisK_dim/P_sf"/>
</dbReference>
<evidence type="ECO:0000259" key="11">
    <source>
        <dbReference type="PROSITE" id="PS50112"/>
    </source>
</evidence>
<keyword evidence="9" id="KW-0812">Transmembrane</keyword>
<keyword evidence="8" id="KW-0902">Two-component regulatory system</keyword>
<dbReference type="Proteomes" id="UP000179242">
    <property type="component" value="Unassembled WGS sequence"/>
</dbReference>
<comment type="catalytic activity">
    <reaction evidence="1">
        <text>ATP + protein L-histidine = ADP + protein N-phospho-L-histidine.</text>
        <dbReference type="EC" id="2.7.13.3"/>
    </reaction>
</comment>
<dbReference type="InterPro" id="IPR003018">
    <property type="entry name" value="GAF"/>
</dbReference>
<feature type="transmembrane region" description="Helical" evidence="9">
    <location>
        <begin position="233"/>
        <end position="255"/>
    </location>
</feature>
<feature type="transmembrane region" description="Helical" evidence="9">
    <location>
        <begin position="428"/>
        <end position="450"/>
    </location>
</feature>
<feature type="transmembrane region" description="Helical" evidence="9">
    <location>
        <begin position="489"/>
        <end position="509"/>
    </location>
</feature>
<keyword evidence="9" id="KW-1133">Transmembrane helix</keyword>
<evidence type="ECO:0000259" key="10">
    <source>
        <dbReference type="PROSITE" id="PS50109"/>
    </source>
</evidence>
<protein>
    <recommendedName>
        <fullName evidence="2">histidine kinase</fullName>
        <ecNumber evidence="2">2.7.13.3</ecNumber>
    </recommendedName>
</protein>
<dbReference type="EC" id="2.7.13.3" evidence="2"/>
<dbReference type="InterPro" id="IPR000014">
    <property type="entry name" value="PAS"/>
</dbReference>
<evidence type="ECO:0000256" key="6">
    <source>
        <dbReference type="ARBA" id="ARBA00022777"/>
    </source>
</evidence>
<feature type="transmembrane region" description="Helical" evidence="9">
    <location>
        <begin position="261"/>
        <end position="280"/>
    </location>
</feature>
<evidence type="ECO:0000256" key="4">
    <source>
        <dbReference type="ARBA" id="ARBA00022679"/>
    </source>
</evidence>
<reference evidence="12 13" key="1">
    <citation type="journal article" date="2016" name="Nat. Commun.">
        <title>Thousands of microbial genomes shed light on interconnected biogeochemical processes in an aquifer system.</title>
        <authorList>
            <person name="Anantharaman K."/>
            <person name="Brown C.T."/>
            <person name="Hug L.A."/>
            <person name="Sharon I."/>
            <person name="Castelle C.J."/>
            <person name="Probst A.J."/>
            <person name="Thomas B.C."/>
            <person name="Singh A."/>
            <person name="Wilkins M.J."/>
            <person name="Karaoz U."/>
            <person name="Brodie E.L."/>
            <person name="Williams K.H."/>
            <person name="Hubbard S.S."/>
            <person name="Banfield J.F."/>
        </authorList>
    </citation>
    <scope>NUCLEOTIDE SEQUENCE [LARGE SCALE GENOMIC DNA]</scope>
</reference>
<feature type="transmembrane region" description="Helical" evidence="9">
    <location>
        <begin position="350"/>
        <end position="369"/>
    </location>
</feature>
<dbReference type="InterPro" id="IPR035965">
    <property type="entry name" value="PAS-like_dom_sf"/>
</dbReference>
<evidence type="ECO:0000256" key="8">
    <source>
        <dbReference type="ARBA" id="ARBA00023012"/>
    </source>
</evidence>